<keyword evidence="1" id="KW-0805">Transcription regulation</keyword>
<evidence type="ECO:0000256" key="1">
    <source>
        <dbReference type="ARBA" id="ARBA00023015"/>
    </source>
</evidence>
<dbReference type="InterPro" id="IPR028082">
    <property type="entry name" value="Peripla_BP_I"/>
</dbReference>
<keyword evidence="6" id="KW-1185">Reference proteome</keyword>
<dbReference type="InterPro" id="IPR036390">
    <property type="entry name" value="WH_DNA-bd_sf"/>
</dbReference>
<keyword evidence="2" id="KW-0238">DNA-binding</keyword>
<dbReference type="PROSITE" id="PS51000">
    <property type="entry name" value="HTH_DEOR_2"/>
    <property type="match status" value="1"/>
</dbReference>
<sequence length="361" mass="39247">MREAVADRRRRILAAVQARGAVKVSDLAAELEVSIVTARRDVEELAREGSIRRGHGVARSLVPRRAPAASSSSPGAVALLVPERHAYLHEVVHGARTALEQARIRVVLHVVPHASGAERPIVERLDAEEVRGVLIAPRWRSAADEDEYRWLAQVRLPAVLMERRPPRDSPLHALDSVCSDHFHGMRLAVDHLIGLGHRRILLAARADSPTARAIRGAFAELVAARPELEECPVAVSAHDADPDGLAAGQDFDPGWPARALRENRATAAILHGDVDALMLVQQLAEAGVRVPEDCSVVAYDDVVAAMGATPLTAVAPPKAEVGRVAAELLRRRLDNPDERWAQRVELLPRLVVRGSTRVLID</sequence>
<gene>
    <name evidence="5" type="ORF">ACFQRI_19230</name>
</gene>
<dbReference type="RefSeq" id="WP_380670538.1">
    <property type="nucleotide sequence ID" value="NZ_JBHTCJ010000010.1"/>
</dbReference>
<dbReference type="SUPFAM" id="SSF46785">
    <property type="entry name" value="Winged helix' DNA-binding domain"/>
    <property type="match status" value="1"/>
</dbReference>
<dbReference type="InterPro" id="IPR036388">
    <property type="entry name" value="WH-like_DNA-bd_sf"/>
</dbReference>
<organism evidence="5 6">
    <name type="scientific">Saccharopolyspora griseoalba</name>
    <dbReference type="NCBI Taxonomy" id="1431848"/>
    <lineage>
        <taxon>Bacteria</taxon>
        <taxon>Bacillati</taxon>
        <taxon>Actinomycetota</taxon>
        <taxon>Actinomycetes</taxon>
        <taxon>Pseudonocardiales</taxon>
        <taxon>Pseudonocardiaceae</taxon>
        <taxon>Saccharopolyspora</taxon>
    </lineage>
</organism>
<dbReference type="EMBL" id="JBHTCJ010000010">
    <property type="protein sequence ID" value="MFC7343541.1"/>
    <property type="molecule type" value="Genomic_DNA"/>
</dbReference>
<proteinExistence type="predicted"/>
<comment type="caution">
    <text evidence="5">The sequence shown here is derived from an EMBL/GenBank/DDBJ whole genome shotgun (WGS) entry which is preliminary data.</text>
</comment>
<dbReference type="SMART" id="SM00420">
    <property type="entry name" value="HTH_DEOR"/>
    <property type="match status" value="1"/>
</dbReference>
<evidence type="ECO:0000259" key="4">
    <source>
        <dbReference type="PROSITE" id="PS51000"/>
    </source>
</evidence>
<dbReference type="PANTHER" id="PTHR30146">
    <property type="entry name" value="LACI-RELATED TRANSCRIPTIONAL REPRESSOR"/>
    <property type="match status" value="1"/>
</dbReference>
<reference evidence="6" key="1">
    <citation type="journal article" date="2019" name="Int. J. Syst. Evol. Microbiol.">
        <title>The Global Catalogue of Microorganisms (GCM) 10K type strain sequencing project: providing services to taxonomists for standard genome sequencing and annotation.</title>
        <authorList>
            <consortium name="The Broad Institute Genomics Platform"/>
            <consortium name="The Broad Institute Genome Sequencing Center for Infectious Disease"/>
            <person name="Wu L."/>
            <person name="Ma J."/>
        </authorList>
    </citation>
    <scope>NUCLEOTIDE SEQUENCE [LARGE SCALE GENOMIC DNA]</scope>
    <source>
        <strain evidence="6">WLHS5</strain>
    </source>
</reference>
<dbReference type="Pfam" id="PF13377">
    <property type="entry name" value="Peripla_BP_3"/>
    <property type="match status" value="1"/>
</dbReference>
<dbReference type="InterPro" id="IPR046335">
    <property type="entry name" value="LacI/GalR-like_sensor"/>
</dbReference>
<protein>
    <submittedName>
        <fullName evidence="5">Substrate-binding domain-containing protein</fullName>
    </submittedName>
</protein>
<dbReference type="Gene3D" id="1.10.10.10">
    <property type="entry name" value="Winged helix-like DNA-binding domain superfamily/Winged helix DNA-binding domain"/>
    <property type="match status" value="1"/>
</dbReference>
<evidence type="ECO:0000256" key="2">
    <source>
        <dbReference type="ARBA" id="ARBA00023125"/>
    </source>
</evidence>
<dbReference type="PRINTS" id="PR00037">
    <property type="entry name" value="HTHLACR"/>
</dbReference>
<name>A0ABW2LPI3_9PSEU</name>
<evidence type="ECO:0000256" key="3">
    <source>
        <dbReference type="ARBA" id="ARBA00023163"/>
    </source>
</evidence>
<dbReference type="Gene3D" id="3.40.50.2300">
    <property type="match status" value="2"/>
</dbReference>
<evidence type="ECO:0000313" key="5">
    <source>
        <dbReference type="EMBL" id="MFC7343541.1"/>
    </source>
</evidence>
<dbReference type="PANTHER" id="PTHR30146:SF155">
    <property type="entry name" value="ALANINE RACEMASE"/>
    <property type="match status" value="1"/>
</dbReference>
<evidence type="ECO:0000313" key="6">
    <source>
        <dbReference type="Proteomes" id="UP001596504"/>
    </source>
</evidence>
<dbReference type="Pfam" id="PF08220">
    <property type="entry name" value="HTH_DeoR"/>
    <property type="match status" value="1"/>
</dbReference>
<feature type="domain" description="HTH deoR-type" evidence="4">
    <location>
        <begin position="5"/>
        <end position="60"/>
    </location>
</feature>
<dbReference type="Proteomes" id="UP001596504">
    <property type="component" value="Unassembled WGS sequence"/>
</dbReference>
<keyword evidence="3" id="KW-0804">Transcription</keyword>
<accession>A0ABW2LPI3</accession>
<dbReference type="SUPFAM" id="SSF53822">
    <property type="entry name" value="Periplasmic binding protein-like I"/>
    <property type="match status" value="1"/>
</dbReference>
<dbReference type="PROSITE" id="PS00894">
    <property type="entry name" value="HTH_DEOR_1"/>
    <property type="match status" value="1"/>
</dbReference>
<dbReference type="InterPro" id="IPR018356">
    <property type="entry name" value="Tscrpt_reg_HTH_DeoR_CS"/>
</dbReference>
<dbReference type="InterPro" id="IPR001034">
    <property type="entry name" value="DeoR_HTH"/>
</dbReference>